<comment type="caution">
    <text evidence="1">The sequence shown here is derived from an EMBL/GenBank/DDBJ whole genome shotgun (WGS) entry which is preliminary data.</text>
</comment>
<dbReference type="Gene3D" id="3.90.226.10">
    <property type="entry name" value="2-enoyl-CoA Hydratase, Chain A, domain 1"/>
    <property type="match status" value="1"/>
</dbReference>
<dbReference type="PANTHER" id="PTHR11941">
    <property type="entry name" value="ENOYL-COA HYDRATASE-RELATED"/>
    <property type="match status" value="1"/>
</dbReference>
<dbReference type="Proteomes" id="UP000551501">
    <property type="component" value="Unassembled WGS sequence"/>
</dbReference>
<sequence>MLDTVEGQGCVHLSVDRDTGVATLTLENIGKLNAITPGMIADIHTRCDEIDADPAVRMLVVRGAGGTFSSGSDITEFARFVDGRDGVEYDMRFVELVGRVESVSVPTVALVEGACAGAGLVIAAACDIRVATDDAYFALPIARTLGNTLSAYPLALLADKLGESTLMSLVVRAHRYSVIDAAESGFVTEIVAEPGSSQRVNQIFADITGVSAVTIVSVRETMRRQRLRRLADTTDLVFHAYGSAEFMSSVRRFLGDDDASDSISSRPVPAPARS</sequence>
<dbReference type="SUPFAM" id="SSF52096">
    <property type="entry name" value="ClpP/crotonase"/>
    <property type="match status" value="1"/>
</dbReference>
<dbReference type="InterPro" id="IPR001753">
    <property type="entry name" value="Enoyl-CoA_hydra/iso"/>
</dbReference>
<organism evidence="1 2">
    <name type="scientific">Gordonia humi</name>
    <dbReference type="NCBI Taxonomy" id="686429"/>
    <lineage>
        <taxon>Bacteria</taxon>
        <taxon>Bacillati</taxon>
        <taxon>Actinomycetota</taxon>
        <taxon>Actinomycetes</taxon>
        <taxon>Mycobacteriales</taxon>
        <taxon>Gordoniaceae</taxon>
        <taxon>Gordonia</taxon>
    </lineage>
</organism>
<protein>
    <submittedName>
        <fullName evidence="1">Enoyl-CoA hydratase/carnithine racemase</fullName>
    </submittedName>
</protein>
<dbReference type="PANTHER" id="PTHR11941:SF54">
    <property type="entry name" value="ENOYL-COA HYDRATASE, MITOCHONDRIAL"/>
    <property type="match status" value="1"/>
</dbReference>
<dbReference type="AlphaFoldDB" id="A0A840EVX2"/>
<proteinExistence type="predicted"/>
<dbReference type="GO" id="GO:0006635">
    <property type="term" value="P:fatty acid beta-oxidation"/>
    <property type="evidence" value="ECO:0007669"/>
    <property type="project" value="TreeGrafter"/>
</dbReference>
<evidence type="ECO:0000313" key="1">
    <source>
        <dbReference type="EMBL" id="MBB4135701.1"/>
    </source>
</evidence>
<dbReference type="RefSeq" id="WP_183370721.1">
    <property type="nucleotide sequence ID" value="NZ_BAABHL010000122.1"/>
</dbReference>
<dbReference type="Pfam" id="PF00378">
    <property type="entry name" value="ECH_1"/>
    <property type="match status" value="1"/>
</dbReference>
<dbReference type="InterPro" id="IPR029045">
    <property type="entry name" value="ClpP/crotonase-like_dom_sf"/>
</dbReference>
<evidence type="ECO:0000313" key="2">
    <source>
        <dbReference type="Proteomes" id="UP000551501"/>
    </source>
</evidence>
<name>A0A840EVX2_9ACTN</name>
<dbReference type="CDD" id="cd06558">
    <property type="entry name" value="crotonase-like"/>
    <property type="match status" value="1"/>
</dbReference>
<dbReference type="EMBL" id="JACIFP010000001">
    <property type="protein sequence ID" value="MBB4135701.1"/>
    <property type="molecule type" value="Genomic_DNA"/>
</dbReference>
<reference evidence="1 2" key="1">
    <citation type="submission" date="2020-08" db="EMBL/GenBank/DDBJ databases">
        <title>Sequencing the genomes of 1000 actinobacteria strains.</title>
        <authorList>
            <person name="Klenk H.-P."/>
        </authorList>
    </citation>
    <scope>NUCLEOTIDE SEQUENCE [LARGE SCALE GENOMIC DNA]</scope>
    <source>
        <strain evidence="1 2">DSM 45298</strain>
    </source>
</reference>
<accession>A0A840EVX2</accession>
<gene>
    <name evidence="1" type="ORF">BKA16_002253</name>
</gene>
<keyword evidence="2" id="KW-1185">Reference proteome</keyword>
<dbReference type="GO" id="GO:0003824">
    <property type="term" value="F:catalytic activity"/>
    <property type="evidence" value="ECO:0007669"/>
    <property type="project" value="UniProtKB-ARBA"/>
</dbReference>